<keyword evidence="2" id="KW-1185">Reference proteome</keyword>
<dbReference type="RefSeq" id="WP_151866641.1">
    <property type="nucleotide sequence ID" value="NZ_WBZB01000043.1"/>
</dbReference>
<name>A0A833HMD2_9FIRM</name>
<dbReference type="SUPFAM" id="SSF51556">
    <property type="entry name" value="Metallo-dependent hydrolases"/>
    <property type="match status" value="1"/>
</dbReference>
<dbReference type="AlphaFoldDB" id="A0A833HMD2"/>
<dbReference type="PROSITE" id="PS51365">
    <property type="entry name" value="RENAL_DIPEPTIDASE_2"/>
    <property type="match status" value="1"/>
</dbReference>
<dbReference type="OrthoDB" id="9804920at2"/>
<organism evidence="1 2">
    <name type="scientific">Alkaliphilus serpentinus</name>
    <dbReference type="NCBI Taxonomy" id="1482731"/>
    <lineage>
        <taxon>Bacteria</taxon>
        <taxon>Bacillati</taxon>
        <taxon>Bacillota</taxon>
        <taxon>Clostridia</taxon>
        <taxon>Peptostreptococcales</taxon>
        <taxon>Natronincolaceae</taxon>
        <taxon>Alkaliphilus</taxon>
    </lineage>
</organism>
<dbReference type="Proteomes" id="UP000465601">
    <property type="component" value="Unassembled WGS sequence"/>
</dbReference>
<protein>
    <submittedName>
        <fullName evidence="1">Membrane dipeptidase</fullName>
    </submittedName>
</protein>
<dbReference type="GO" id="GO:0070573">
    <property type="term" value="F:metallodipeptidase activity"/>
    <property type="evidence" value="ECO:0007669"/>
    <property type="project" value="InterPro"/>
</dbReference>
<dbReference type="Pfam" id="PF01244">
    <property type="entry name" value="Peptidase_M19"/>
    <property type="match status" value="1"/>
</dbReference>
<sequence length="318" mass="35720">MKIIDLHCDTIERLYSSKATSLRNNSFHIDVKKLKRGNSLAQFFAVFLHLEEIRKKGKGPLQVALEMMDLFHAEVQKNSENLAFAGSFEDITKNQENNKISAILTIEEGAVLEGNLDNLKLLYDKGVRLITLTWNYPNEIGFPHWDEAFKDKGLTPFGIEVVEEMNRLGILIDVSHLSDGGFYNVAKVTKKPFIASHSNAREATPHSRNLTDDMIRILAEKGGVMGINFCGNFLNRDVHDGNSRVEDMVRHIQHIHKVGGIDVIALGSDFDGINSIMEIKDFGEIGLLVKALERKGFNINQLEKICHGNALRVIKDVL</sequence>
<dbReference type="GO" id="GO:0006508">
    <property type="term" value="P:proteolysis"/>
    <property type="evidence" value="ECO:0007669"/>
    <property type="project" value="InterPro"/>
</dbReference>
<dbReference type="CDD" id="cd01301">
    <property type="entry name" value="rDP_like"/>
    <property type="match status" value="1"/>
</dbReference>
<gene>
    <name evidence="1" type="ORF">F8153_12245</name>
</gene>
<proteinExistence type="predicted"/>
<reference evidence="1 2" key="1">
    <citation type="submission" date="2019-10" db="EMBL/GenBank/DDBJ databases">
        <title>Alkaliphilus serpentinus sp. nov. and Alkaliphilus pronyensis sp. nov., two novel anaerobic alkaliphilic species isolated from the serpentinized-hosted hydrothermal field of the Prony Bay (New Caledonia).</title>
        <authorList>
            <person name="Postec A."/>
        </authorList>
    </citation>
    <scope>NUCLEOTIDE SEQUENCE [LARGE SCALE GENOMIC DNA]</scope>
    <source>
        <strain evidence="1 2">LacT</strain>
    </source>
</reference>
<evidence type="ECO:0000313" key="2">
    <source>
        <dbReference type="Proteomes" id="UP000465601"/>
    </source>
</evidence>
<dbReference type="PANTHER" id="PTHR10443">
    <property type="entry name" value="MICROSOMAL DIPEPTIDASE"/>
    <property type="match status" value="1"/>
</dbReference>
<dbReference type="EMBL" id="WBZB01000043">
    <property type="protein sequence ID" value="KAB3527359.1"/>
    <property type="molecule type" value="Genomic_DNA"/>
</dbReference>
<accession>A0A833HMD2</accession>
<dbReference type="Gene3D" id="3.20.20.140">
    <property type="entry name" value="Metal-dependent hydrolases"/>
    <property type="match status" value="1"/>
</dbReference>
<comment type="caution">
    <text evidence="1">The sequence shown here is derived from an EMBL/GenBank/DDBJ whole genome shotgun (WGS) entry which is preliminary data.</text>
</comment>
<dbReference type="InterPro" id="IPR008257">
    <property type="entry name" value="Pept_M19"/>
</dbReference>
<dbReference type="PANTHER" id="PTHR10443:SF12">
    <property type="entry name" value="DIPEPTIDASE"/>
    <property type="match status" value="1"/>
</dbReference>
<evidence type="ECO:0000313" key="1">
    <source>
        <dbReference type="EMBL" id="KAB3527359.1"/>
    </source>
</evidence>
<dbReference type="InterPro" id="IPR032466">
    <property type="entry name" value="Metal_Hydrolase"/>
</dbReference>